<reference evidence="2 3" key="1">
    <citation type="submission" date="2024-09" db="EMBL/GenBank/DDBJ databases">
        <authorList>
            <person name="Sun Q."/>
            <person name="Mori K."/>
        </authorList>
    </citation>
    <scope>NUCLEOTIDE SEQUENCE [LARGE SCALE GENOMIC DNA]</scope>
    <source>
        <strain evidence="2 3">CECT 7955</strain>
    </source>
</reference>
<dbReference type="EMBL" id="JBHMEY010000003">
    <property type="protein sequence ID" value="MFB9095175.1"/>
    <property type="molecule type" value="Genomic_DNA"/>
</dbReference>
<keyword evidence="1" id="KW-0472">Membrane</keyword>
<proteinExistence type="predicted"/>
<organism evidence="2 3">
    <name type="scientific">Flavobacterium jumunjinense</name>
    <dbReference type="NCBI Taxonomy" id="998845"/>
    <lineage>
        <taxon>Bacteria</taxon>
        <taxon>Pseudomonadati</taxon>
        <taxon>Bacteroidota</taxon>
        <taxon>Flavobacteriia</taxon>
        <taxon>Flavobacteriales</taxon>
        <taxon>Flavobacteriaceae</taxon>
        <taxon>Flavobacterium</taxon>
    </lineage>
</organism>
<name>A0ABV5GIG5_9FLAO</name>
<accession>A0ABV5GIG5</accession>
<comment type="caution">
    <text evidence="2">The sequence shown here is derived from an EMBL/GenBank/DDBJ whole genome shotgun (WGS) entry which is preliminary data.</text>
</comment>
<evidence type="ECO:0000256" key="1">
    <source>
        <dbReference type="SAM" id="Phobius"/>
    </source>
</evidence>
<feature type="transmembrane region" description="Helical" evidence="1">
    <location>
        <begin position="7"/>
        <end position="25"/>
    </location>
</feature>
<protein>
    <recommendedName>
        <fullName evidence="4">DUF4134 domain-containing protein</fullName>
    </recommendedName>
</protein>
<keyword evidence="1" id="KW-1133">Transmembrane helix</keyword>
<evidence type="ECO:0000313" key="2">
    <source>
        <dbReference type="EMBL" id="MFB9095175.1"/>
    </source>
</evidence>
<dbReference type="Proteomes" id="UP001589607">
    <property type="component" value="Unassembled WGS sequence"/>
</dbReference>
<sequence>MKKYQISILISVVSICGIVVLNYRLATLFNNSSGKNKALFGLTELAYLDVKLYIGLVVTIALGFGILAIRKAENRQYSILSIILSIIGILSLFVRWWTMMILTL</sequence>
<evidence type="ECO:0008006" key="4">
    <source>
        <dbReference type="Google" id="ProtNLM"/>
    </source>
</evidence>
<feature type="transmembrane region" description="Helical" evidence="1">
    <location>
        <begin position="45"/>
        <end position="67"/>
    </location>
</feature>
<keyword evidence="3" id="KW-1185">Reference proteome</keyword>
<feature type="transmembrane region" description="Helical" evidence="1">
    <location>
        <begin position="79"/>
        <end position="98"/>
    </location>
</feature>
<evidence type="ECO:0000313" key="3">
    <source>
        <dbReference type="Proteomes" id="UP001589607"/>
    </source>
</evidence>
<gene>
    <name evidence="2" type="ORF">ACFFVF_01490</name>
</gene>
<keyword evidence="1" id="KW-0812">Transmembrane</keyword>
<dbReference type="RefSeq" id="WP_236456688.1">
    <property type="nucleotide sequence ID" value="NZ_CBCSGE010000025.1"/>
</dbReference>